<evidence type="ECO:0000313" key="4">
    <source>
        <dbReference type="Proteomes" id="UP001212411"/>
    </source>
</evidence>
<evidence type="ECO:0000313" key="3">
    <source>
        <dbReference type="EMBL" id="WBW74963.1"/>
    </source>
</evidence>
<dbReference type="RefSeq" id="XP_056039206.1">
    <property type="nucleotide sequence ID" value="XM_056183342.1"/>
</dbReference>
<name>A0AAE9WIL5_9SCHI</name>
<dbReference type="GO" id="GO:0016874">
    <property type="term" value="F:ligase activity"/>
    <property type="evidence" value="ECO:0007669"/>
    <property type="project" value="UniProtKB-KW"/>
</dbReference>
<sequence>MENEDAMRFFIENPAPPTLSDVENKVNKFIDLQPENRNVVLVTSGGTLVPMEKNMVRYIDNFSAGSRGAASAEYFCKAGYAVIFLYRNFSMMPFVRHFEGPWTNLFAKKDDESPLSWEIKDSLRNMLSNSLEDLELMKEQNQLLCLPYTMLTEYLWYLKTVAEGLKCLRSRALFYLAAAVSDFHIPAQDMSEHKIQSGAGKDKLELTMRPVPKFLRYLVDSWAPEALIISFKLETDENILIHKARAALHRYNHQLVIANLLTTRKRSVAFVIHDSVMWLHLSEDDLRNGVEIEYYIVSQCVKLHKEKNLT</sequence>
<keyword evidence="4" id="KW-1185">Reference proteome</keyword>
<gene>
    <name evidence="3" type="primary">ppc1</name>
    <name evidence="3" type="ORF">SOMG_04559</name>
</gene>
<reference evidence="3 4" key="1">
    <citation type="journal article" date="2023" name="G3 (Bethesda)">
        <title>A high-quality reference genome for the fission yeast Schizosaccharomyces osmophilus.</title>
        <authorList>
            <person name="Jia G.S."/>
            <person name="Zhang W.C."/>
            <person name="Liang Y."/>
            <person name="Liu X.H."/>
            <person name="Rhind N."/>
            <person name="Pidoux A."/>
            <person name="Brysch-Herzberg M."/>
            <person name="Du L.L."/>
        </authorList>
    </citation>
    <scope>NUCLEOTIDE SEQUENCE [LARGE SCALE GENOMIC DNA]</scope>
    <source>
        <strain evidence="3 4">CBS 15793</strain>
    </source>
</reference>
<organism evidence="3 4">
    <name type="scientific">Schizosaccharomyces osmophilus</name>
    <dbReference type="NCBI Taxonomy" id="2545709"/>
    <lineage>
        <taxon>Eukaryota</taxon>
        <taxon>Fungi</taxon>
        <taxon>Dikarya</taxon>
        <taxon>Ascomycota</taxon>
        <taxon>Taphrinomycotina</taxon>
        <taxon>Schizosaccharomycetes</taxon>
        <taxon>Schizosaccharomycetales</taxon>
        <taxon>Schizosaccharomycetaceae</taxon>
        <taxon>Schizosaccharomyces</taxon>
    </lineage>
</organism>
<keyword evidence="3" id="KW-0436">Ligase</keyword>
<proteinExistence type="inferred from homology"/>
<evidence type="ECO:0000256" key="1">
    <source>
        <dbReference type="ARBA" id="ARBA00005703"/>
    </source>
</evidence>
<feature type="domain" description="DNA/pantothenate metabolism flavoprotein C-terminal" evidence="2">
    <location>
        <begin position="170"/>
        <end position="266"/>
    </location>
</feature>
<evidence type="ECO:0000259" key="2">
    <source>
        <dbReference type="Pfam" id="PF04127"/>
    </source>
</evidence>
<dbReference type="Gene3D" id="3.40.50.10300">
    <property type="entry name" value="CoaB-like"/>
    <property type="match status" value="1"/>
</dbReference>
<dbReference type="EMBL" id="CP115613">
    <property type="protein sequence ID" value="WBW74963.1"/>
    <property type="molecule type" value="Genomic_DNA"/>
</dbReference>
<dbReference type="Proteomes" id="UP001212411">
    <property type="component" value="Chromosome 3"/>
</dbReference>
<protein>
    <submittedName>
        <fullName evidence="3">Phosphopantothenate-cysteine ligase Cab2</fullName>
    </submittedName>
</protein>
<dbReference type="InterPro" id="IPR007085">
    <property type="entry name" value="DNA/pantothenate-metab_flavo_C"/>
</dbReference>
<dbReference type="InterPro" id="IPR035929">
    <property type="entry name" value="CoaB-like_sf"/>
</dbReference>
<comment type="similarity">
    <text evidence="1">Belongs to the PPC synthetase family.</text>
</comment>
<dbReference type="PANTHER" id="PTHR12290">
    <property type="entry name" value="CORNICHON-RELATED"/>
    <property type="match status" value="1"/>
</dbReference>
<accession>A0AAE9WIL5</accession>
<dbReference type="KEGG" id="som:SOMG_04559"/>
<dbReference type="GO" id="GO:0015937">
    <property type="term" value="P:coenzyme A biosynthetic process"/>
    <property type="evidence" value="ECO:0007669"/>
    <property type="project" value="UniProtKB-ARBA"/>
</dbReference>
<dbReference type="AlphaFoldDB" id="A0AAE9WIL5"/>
<dbReference type="SUPFAM" id="SSF102645">
    <property type="entry name" value="CoaB-like"/>
    <property type="match status" value="1"/>
</dbReference>
<dbReference type="Pfam" id="PF04127">
    <property type="entry name" value="DFP"/>
    <property type="match status" value="1"/>
</dbReference>
<dbReference type="GeneID" id="80878031"/>